<comment type="caution">
    <text evidence="1">The sequence shown here is derived from an EMBL/GenBank/DDBJ whole genome shotgun (WGS) entry which is preliminary data.</text>
</comment>
<proteinExistence type="predicted"/>
<organism evidence="1 2">
    <name type="scientific">Cetraspora pellucida</name>
    <dbReference type="NCBI Taxonomy" id="1433469"/>
    <lineage>
        <taxon>Eukaryota</taxon>
        <taxon>Fungi</taxon>
        <taxon>Fungi incertae sedis</taxon>
        <taxon>Mucoromycota</taxon>
        <taxon>Glomeromycotina</taxon>
        <taxon>Glomeromycetes</taxon>
        <taxon>Diversisporales</taxon>
        <taxon>Gigasporaceae</taxon>
        <taxon>Cetraspora</taxon>
    </lineage>
</organism>
<evidence type="ECO:0000313" key="2">
    <source>
        <dbReference type="Proteomes" id="UP000789366"/>
    </source>
</evidence>
<evidence type="ECO:0000313" key="1">
    <source>
        <dbReference type="EMBL" id="CAG8493894.1"/>
    </source>
</evidence>
<reference evidence="1" key="1">
    <citation type="submission" date="2021-06" db="EMBL/GenBank/DDBJ databases">
        <authorList>
            <person name="Kallberg Y."/>
            <person name="Tangrot J."/>
            <person name="Rosling A."/>
        </authorList>
    </citation>
    <scope>NUCLEOTIDE SEQUENCE</scope>
    <source>
        <strain evidence="1">28 12/20/2015</strain>
    </source>
</reference>
<gene>
    <name evidence="1" type="ORF">SPELUC_LOCUS2686</name>
</gene>
<accession>A0ACA9KUA8</accession>
<protein>
    <submittedName>
        <fullName evidence="1">1476_t:CDS:1</fullName>
    </submittedName>
</protein>
<sequence length="892" mass="103727">IKQRAYTNNAYIQINKIVWYSYSKYYYLSDENSEYNSDSGDDLSNLTRDKQRVLQKYKYLNHSDCSRKECLYVSENVQPEGWVIRQEFPHSYRYFNNLSEFEIWHESIPENQRTFHKVIRIGQSQKIKINMNGELEKFASYFNPLDRIAKALGQKSFDGYIANTYLHTWQKSTDIMSRKFTSRILELLPERMHPFINEKINKDLHCFRLAGSHKAKDSSHIKRICSNHTWRELLITHIEKDSIELWPYEWEEDKKLKNEQKKRESGIEVVRADHNKKKVIPRLDRLRARLQHRSQSHSQNNFTAVGKNIEIYNAKTMHSYNLQAKLMSGNQHLMLIKRHCGVGKSNETAEEIRTLCHSNRSFISTLIISGQYSLAYGQKVLFEGFKFYLELNAKKLNPKDILKLIISLESIHKLGATGYNVIILDEFETITQNFSGPIMKKPKLSHDVYKSLLQSALLILALDATLDSDSLVHLQNISKIDAKNSTNVELIEALRQELKVYILMFASAEMAEALHKELESQGYQGKCFSKRLLETEKKEIFADINNVVANLDYLIATSVMTCRLNQNVVHILTDLHSDNLPTDHKNLLRFISYQCNIAEYPDLEEAYCDKILTPDGRWIFKPNASLETHLYNASHHIASRNDFVSLLTDHLSECGYNINIAEDCPFIDSKLTENNEGKELLLQVLSDIEALNIRECLEREEDINLAYRLALQKYNLASFYKKTSEDITKDFKASCDSLLPKVIALEEILRGIGFSSEKDRRNQLTHLKLKIDRNLKMILPDACLSNNVIADPPKSDLNSSQDICHVVNNTIGEVSTTEKNISKPLISLSSEFLINNESDIDTLILLLQQKFQMLKEKLEQWRTKIAFEMRDNYNYWKKERESMNEIAFLKYK</sequence>
<feature type="non-terminal residue" evidence="1">
    <location>
        <position position="1"/>
    </location>
</feature>
<name>A0ACA9KUA8_9GLOM</name>
<dbReference type="EMBL" id="CAJVPW010001870">
    <property type="protein sequence ID" value="CAG8493894.1"/>
    <property type="molecule type" value="Genomic_DNA"/>
</dbReference>
<keyword evidence="2" id="KW-1185">Reference proteome</keyword>
<dbReference type="Proteomes" id="UP000789366">
    <property type="component" value="Unassembled WGS sequence"/>
</dbReference>